<dbReference type="InterPro" id="IPR011990">
    <property type="entry name" value="TPR-like_helical_dom_sf"/>
</dbReference>
<comment type="similarity">
    <text evidence="2">Belongs to the SusD family.</text>
</comment>
<evidence type="ECO:0000256" key="2">
    <source>
        <dbReference type="ARBA" id="ARBA00006275"/>
    </source>
</evidence>
<evidence type="ECO:0000313" key="9">
    <source>
        <dbReference type="EMBL" id="ERK39861.1"/>
    </source>
</evidence>
<proteinExistence type="inferred from homology"/>
<dbReference type="PATRIC" id="fig|1115809.3.peg.483"/>
<dbReference type="Gene3D" id="1.25.40.390">
    <property type="match status" value="1"/>
</dbReference>
<reference evidence="9 10" key="1">
    <citation type="submission" date="2013-08" db="EMBL/GenBank/DDBJ databases">
        <authorList>
            <person name="Durkin A.S."/>
            <person name="Haft D.R."/>
            <person name="McCorrison J."/>
            <person name="Torralba M."/>
            <person name="Gillis M."/>
            <person name="Haft D.H."/>
            <person name="Methe B."/>
            <person name="Sutton G."/>
            <person name="Nelson K.E."/>
        </authorList>
    </citation>
    <scope>NUCLEOTIDE SEQUENCE [LARGE SCALE GENOMIC DNA]</scope>
    <source>
        <strain evidence="9 10">F0067</strain>
    </source>
</reference>
<evidence type="ECO:0000256" key="4">
    <source>
        <dbReference type="ARBA" id="ARBA00023136"/>
    </source>
</evidence>
<feature type="domain" description="RagB/SusD" evidence="7">
    <location>
        <begin position="397"/>
        <end position="543"/>
    </location>
</feature>
<dbReference type="AlphaFoldDB" id="U2P6S9"/>
<feature type="domain" description="SusD-like N-terminal" evidence="8">
    <location>
        <begin position="23"/>
        <end position="202"/>
    </location>
</feature>
<dbReference type="PROSITE" id="PS51257">
    <property type="entry name" value="PROKAR_LIPOPROTEIN"/>
    <property type="match status" value="1"/>
</dbReference>
<keyword evidence="3 6" id="KW-0732">Signal</keyword>
<dbReference type="EMBL" id="AWEY01000008">
    <property type="protein sequence ID" value="ERK39861.1"/>
    <property type="molecule type" value="Genomic_DNA"/>
</dbReference>
<evidence type="ECO:0000259" key="8">
    <source>
        <dbReference type="Pfam" id="PF14322"/>
    </source>
</evidence>
<feature type="signal peptide" evidence="6">
    <location>
        <begin position="1"/>
        <end position="19"/>
    </location>
</feature>
<dbReference type="RefSeq" id="WP_021588990.1">
    <property type="nucleotide sequence ID" value="NZ_AWEY01000008.1"/>
</dbReference>
<name>U2P6S9_9BACT</name>
<evidence type="ECO:0000256" key="5">
    <source>
        <dbReference type="ARBA" id="ARBA00023237"/>
    </source>
</evidence>
<dbReference type="GO" id="GO:0009279">
    <property type="term" value="C:cell outer membrane"/>
    <property type="evidence" value="ECO:0007669"/>
    <property type="project" value="UniProtKB-SubCell"/>
</dbReference>
<protein>
    <submittedName>
        <fullName evidence="9">Starch-binding protein, SusD-like family</fullName>
    </submittedName>
</protein>
<dbReference type="InterPro" id="IPR012944">
    <property type="entry name" value="SusD_RagB_dom"/>
</dbReference>
<dbReference type="Pfam" id="PF14322">
    <property type="entry name" value="SusD-like_3"/>
    <property type="match status" value="1"/>
</dbReference>
<keyword evidence="10" id="KW-1185">Reference proteome</keyword>
<evidence type="ECO:0000256" key="1">
    <source>
        <dbReference type="ARBA" id="ARBA00004442"/>
    </source>
</evidence>
<dbReference type="SUPFAM" id="SSF48452">
    <property type="entry name" value="TPR-like"/>
    <property type="match status" value="1"/>
</dbReference>
<comment type="subcellular location">
    <subcellularLocation>
        <location evidence="1">Cell outer membrane</location>
    </subcellularLocation>
</comment>
<dbReference type="Pfam" id="PF07980">
    <property type="entry name" value="SusD_RagB"/>
    <property type="match status" value="1"/>
</dbReference>
<gene>
    <name evidence="9" type="ORF">HMPREF9135_0019</name>
</gene>
<dbReference type="Proteomes" id="UP000016648">
    <property type="component" value="Unassembled WGS sequence"/>
</dbReference>
<keyword evidence="4" id="KW-0472">Membrane</keyword>
<sequence length="544" mass="60705">MKNKIFVGCLLAASAFTFQSCSDFLDEDPKGQLTPGNFFSSQSDIDQSLYALYEQVNHTQNYTNPGYPQWQGDDITANPGSNKQACAEMDKFGISDNNKGVRDAWRLHYNLIKAANLIIDGAEKAPVAKENIDIAIGQARFWRAYAYYYLVRIFGPLPINLHNVNDNGKTELTDVKGIYDLILNDLEAVDKLNLPSSYKTEPAHLFGVDVYVTQQTVKSTLAAVYMSMAGYPFNLGQAYYAKAAAKAKEVIDGVNSGKYDAKMETEWKNVYSYGNNYNKETILGINFSPTKNWSTDSEFSSCCLFESLGGWGDAWGEIKFWKNFPDGPRKRAVYDPQIRLADGSLVDWWALDDTGKPVVAEYHPMFSIFTINADANGKEVKAPYDYTKPAYGGMCTDTRHQLIRYPEVLLWYAESAARSGGDLTLAKDCLKKVRARAVDGATAQVVDGTNIDAMNAGQLAEAAVKEHGWEIAGNWVALVTRRSDEFRLNRLKDNFEYRKANAPLEVAKGFKAKESVAVTGSWTENMNYMPYPGGEVEKNPNLKR</sequence>
<dbReference type="InterPro" id="IPR033985">
    <property type="entry name" value="SusD-like_N"/>
</dbReference>
<keyword evidence="5" id="KW-0998">Cell outer membrane</keyword>
<evidence type="ECO:0000313" key="10">
    <source>
        <dbReference type="Proteomes" id="UP000016648"/>
    </source>
</evidence>
<feature type="chain" id="PRO_5004632280" evidence="6">
    <location>
        <begin position="20"/>
        <end position="544"/>
    </location>
</feature>
<accession>U2P6S9</accession>
<evidence type="ECO:0000256" key="3">
    <source>
        <dbReference type="ARBA" id="ARBA00022729"/>
    </source>
</evidence>
<comment type="caution">
    <text evidence="9">The sequence shown here is derived from an EMBL/GenBank/DDBJ whole genome shotgun (WGS) entry which is preliminary data.</text>
</comment>
<evidence type="ECO:0000259" key="7">
    <source>
        <dbReference type="Pfam" id="PF07980"/>
    </source>
</evidence>
<evidence type="ECO:0000256" key="6">
    <source>
        <dbReference type="SAM" id="SignalP"/>
    </source>
</evidence>
<organism evidence="9 10">
    <name type="scientific">Segatella baroniae F0067</name>
    <dbReference type="NCBI Taxonomy" id="1115809"/>
    <lineage>
        <taxon>Bacteria</taxon>
        <taxon>Pseudomonadati</taxon>
        <taxon>Bacteroidota</taxon>
        <taxon>Bacteroidia</taxon>
        <taxon>Bacteroidales</taxon>
        <taxon>Prevotellaceae</taxon>
        <taxon>Segatella</taxon>
    </lineage>
</organism>